<dbReference type="Gene3D" id="3.90.1150.10">
    <property type="entry name" value="Aspartate Aminotransferase, domain 1"/>
    <property type="match status" value="1"/>
</dbReference>
<dbReference type="EMBL" id="CP071793">
    <property type="protein sequence ID" value="QTD50142.1"/>
    <property type="molecule type" value="Genomic_DNA"/>
</dbReference>
<dbReference type="KEGG" id="scor:J3U87_31545"/>
<dbReference type="Pfam" id="PF00155">
    <property type="entry name" value="Aminotran_1_2"/>
    <property type="match status" value="1"/>
</dbReference>
<keyword evidence="5" id="KW-0456">Lyase</keyword>
<dbReference type="NCBIfam" id="TIGR03947">
    <property type="entry name" value="viomycin_VioD"/>
    <property type="match status" value="1"/>
</dbReference>
<keyword evidence="2 3" id="KW-0663">Pyridoxal phosphate</keyword>
<dbReference type="Proteomes" id="UP000663929">
    <property type="component" value="Chromosome"/>
</dbReference>
<name>A0A8A4TM09_SULCO</name>
<sequence length="376" mass="41497">MQLTRVPLEDWMRHYYFDTPIDLGSSGVYPYSFAEFKRITGFRDEALDALVFDDSDTMGAVGLRAAIADRWGDGDPDNVMVANGSNDASFLAMVGLLEAGDEVVVLDPIYHTLGSLLVSIGCQVKTVPLLWENQFAPNMDDMLAAIGPRTRMVVVNFPHNPTGVSISRTQQLRLIDACDKVGAYLVWDGAFHDLTFEAHQLPLPFPEYERAIVIGTMSKAYGMPGIRVGWCIGQAAHLAPCMLWKDYTSLYVSPWVEIVAQHAIAHADALCAPRKKEALENFAYLERWLDTQREHIAWTKPQGGVTAFIRFHHIDNTEPFCRSLAETCGVMLVPGTAFNNPKHARLGFAGPSKSFRKGLELLGSHCAASCPTHSPG</sequence>
<evidence type="ECO:0000256" key="2">
    <source>
        <dbReference type="ARBA" id="ARBA00022898"/>
    </source>
</evidence>
<dbReference type="InterPro" id="IPR015424">
    <property type="entry name" value="PyrdxlP-dep_Trfase"/>
</dbReference>
<evidence type="ECO:0000256" key="3">
    <source>
        <dbReference type="RuleBase" id="RU003693"/>
    </source>
</evidence>
<gene>
    <name evidence="5" type="primary">vioD</name>
    <name evidence="5" type="ORF">J3U87_31545</name>
</gene>
<dbReference type="GO" id="GO:0016829">
    <property type="term" value="F:lyase activity"/>
    <property type="evidence" value="ECO:0007669"/>
    <property type="project" value="UniProtKB-KW"/>
</dbReference>
<dbReference type="PANTHER" id="PTHR43510:SF1">
    <property type="entry name" value="AMINOTRANSFERASE FUNCTION, HYPOTHETICAL (EUROFUNG)"/>
    <property type="match status" value="1"/>
</dbReference>
<dbReference type="EC" id="4.2.1.145" evidence="5"/>
<dbReference type="InterPro" id="IPR015421">
    <property type="entry name" value="PyrdxlP-dep_Trfase_major"/>
</dbReference>
<feature type="domain" description="Aminotransferase class I/classII large" evidence="4">
    <location>
        <begin position="56"/>
        <end position="353"/>
    </location>
</feature>
<evidence type="ECO:0000313" key="6">
    <source>
        <dbReference type="Proteomes" id="UP000663929"/>
    </source>
</evidence>
<dbReference type="AlphaFoldDB" id="A0A8A4TM09"/>
<dbReference type="GO" id="GO:0016740">
    <property type="term" value="F:transferase activity"/>
    <property type="evidence" value="ECO:0007669"/>
    <property type="project" value="InterPro"/>
</dbReference>
<organism evidence="5 6">
    <name type="scientific">Sulfidibacter corallicola</name>
    <dbReference type="NCBI Taxonomy" id="2818388"/>
    <lineage>
        <taxon>Bacteria</taxon>
        <taxon>Pseudomonadati</taxon>
        <taxon>Acidobacteriota</taxon>
        <taxon>Holophagae</taxon>
        <taxon>Acanthopleuribacterales</taxon>
        <taxon>Acanthopleuribacteraceae</taxon>
        <taxon>Sulfidibacter</taxon>
    </lineage>
</organism>
<accession>A0A8A4TM09</accession>
<reference evidence="5" key="1">
    <citation type="submission" date="2021-03" db="EMBL/GenBank/DDBJ databases">
        <title>Acanthopleuribacteraceae sp. M133.</title>
        <authorList>
            <person name="Wang G."/>
        </authorList>
    </citation>
    <scope>NUCLEOTIDE SEQUENCE</scope>
    <source>
        <strain evidence="5">M133</strain>
    </source>
</reference>
<dbReference type="PROSITE" id="PS00599">
    <property type="entry name" value="AA_TRANSFER_CLASS_2"/>
    <property type="match status" value="1"/>
</dbReference>
<keyword evidence="6" id="KW-1185">Reference proteome</keyword>
<protein>
    <submittedName>
        <fullName evidence="5">Capreomycidine synthase</fullName>
        <ecNumber evidence="5">4.2.1.145</ecNumber>
    </submittedName>
</protein>
<dbReference type="PANTHER" id="PTHR43510">
    <property type="entry name" value="AMINOTRANSFERASE FUNCTION, HYPOTHETICAL (EUROFUNG)"/>
    <property type="match status" value="1"/>
</dbReference>
<dbReference type="GO" id="GO:0030170">
    <property type="term" value="F:pyridoxal phosphate binding"/>
    <property type="evidence" value="ECO:0007669"/>
    <property type="project" value="InterPro"/>
</dbReference>
<dbReference type="InterPro" id="IPR023965">
    <property type="entry name" value="Capreomycidine_synthase"/>
</dbReference>
<dbReference type="RefSeq" id="WP_237379773.1">
    <property type="nucleotide sequence ID" value="NZ_CP071793.1"/>
</dbReference>
<evidence type="ECO:0000256" key="1">
    <source>
        <dbReference type="ARBA" id="ARBA00001933"/>
    </source>
</evidence>
<dbReference type="InterPro" id="IPR004839">
    <property type="entry name" value="Aminotransferase_I/II_large"/>
</dbReference>
<comment type="similarity">
    <text evidence="3">Belongs to the class-II pyridoxal-phosphate-dependent aminotransferase family.</text>
</comment>
<dbReference type="Gene3D" id="3.40.640.10">
    <property type="entry name" value="Type I PLP-dependent aspartate aminotransferase-like (Major domain)"/>
    <property type="match status" value="1"/>
</dbReference>
<dbReference type="InterPro" id="IPR015422">
    <property type="entry name" value="PyrdxlP-dep_Trfase_small"/>
</dbReference>
<dbReference type="SUPFAM" id="SSF53383">
    <property type="entry name" value="PLP-dependent transferases"/>
    <property type="match status" value="1"/>
</dbReference>
<evidence type="ECO:0000313" key="5">
    <source>
        <dbReference type="EMBL" id="QTD50142.1"/>
    </source>
</evidence>
<comment type="cofactor">
    <cofactor evidence="1 3">
        <name>pyridoxal 5'-phosphate</name>
        <dbReference type="ChEBI" id="CHEBI:597326"/>
    </cofactor>
</comment>
<proteinExistence type="inferred from homology"/>
<evidence type="ECO:0000259" key="4">
    <source>
        <dbReference type="Pfam" id="PF00155"/>
    </source>
</evidence>
<dbReference type="InterPro" id="IPR001917">
    <property type="entry name" value="Aminotrans_II_pyridoxalP_BS"/>
</dbReference>
<dbReference type="CDD" id="cd00609">
    <property type="entry name" value="AAT_like"/>
    <property type="match status" value="1"/>
</dbReference>